<protein>
    <submittedName>
        <fullName evidence="2">Uncharacterized protein</fullName>
    </submittedName>
</protein>
<evidence type="ECO:0000313" key="3">
    <source>
        <dbReference type="Proteomes" id="UP001244552"/>
    </source>
</evidence>
<proteinExistence type="predicted"/>
<accession>A0ABU0MEP2</accession>
<keyword evidence="3" id="KW-1185">Reference proteome</keyword>
<dbReference type="Proteomes" id="UP001244552">
    <property type="component" value="Unassembled WGS sequence"/>
</dbReference>
<name>A0ABU0MEP2_9PROT</name>
<reference evidence="2 3" key="1">
    <citation type="submission" date="2023-07" db="EMBL/GenBank/DDBJ databases">
        <title>Genomic Encyclopedia of Type Strains, Phase IV (KMG-IV): sequencing the most valuable type-strain genomes for metagenomic binning, comparative biology and taxonomic classification.</title>
        <authorList>
            <person name="Goeker M."/>
        </authorList>
    </citation>
    <scope>NUCLEOTIDE SEQUENCE [LARGE SCALE GENOMIC DNA]</scope>
    <source>
        <strain evidence="2 3">DSM 19922</strain>
    </source>
</reference>
<evidence type="ECO:0000256" key="1">
    <source>
        <dbReference type="SAM" id="MobiDB-lite"/>
    </source>
</evidence>
<organism evidence="2 3">
    <name type="scientific">Azospirillum picis</name>
    <dbReference type="NCBI Taxonomy" id="488438"/>
    <lineage>
        <taxon>Bacteria</taxon>
        <taxon>Pseudomonadati</taxon>
        <taxon>Pseudomonadota</taxon>
        <taxon>Alphaproteobacteria</taxon>
        <taxon>Rhodospirillales</taxon>
        <taxon>Azospirillaceae</taxon>
        <taxon>Azospirillum</taxon>
    </lineage>
</organism>
<comment type="caution">
    <text evidence="2">The sequence shown here is derived from an EMBL/GenBank/DDBJ whole genome shotgun (WGS) entry which is preliminary data.</text>
</comment>
<dbReference type="EMBL" id="JAUSVU010000002">
    <property type="protein sequence ID" value="MDQ0531859.1"/>
    <property type="molecule type" value="Genomic_DNA"/>
</dbReference>
<gene>
    <name evidence="2" type="ORF">QO018_000695</name>
</gene>
<evidence type="ECO:0000313" key="2">
    <source>
        <dbReference type="EMBL" id="MDQ0531859.1"/>
    </source>
</evidence>
<sequence>MKGVSQAVPNAKRMGEKSGASIAGKSMRPLARLCNRRRDVGRAAKWPGAHLTFVGTSGIVALRNGNRLRVPVGAVRDYAA</sequence>
<feature type="region of interest" description="Disordered" evidence="1">
    <location>
        <begin position="1"/>
        <end position="28"/>
    </location>
</feature>